<feature type="signal peptide" evidence="1">
    <location>
        <begin position="1"/>
        <end position="21"/>
    </location>
</feature>
<evidence type="ECO:0000313" key="2">
    <source>
        <dbReference type="EMBL" id="KAK5914613.1"/>
    </source>
</evidence>
<feature type="chain" id="PRO_5042908377" description="Secreted protein" evidence="1">
    <location>
        <begin position="22"/>
        <end position="101"/>
    </location>
</feature>
<gene>
    <name evidence="2" type="ORF">CgunFtcFv8_009040</name>
</gene>
<evidence type="ECO:0008006" key="4">
    <source>
        <dbReference type="Google" id="ProtNLM"/>
    </source>
</evidence>
<dbReference type="Proteomes" id="UP001331515">
    <property type="component" value="Unassembled WGS sequence"/>
</dbReference>
<dbReference type="AlphaFoldDB" id="A0AAN8D652"/>
<reference evidence="2 3" key="1">
    <citation type="journal article" date="2023" name="Mol. Biol. Evol.">
        <title>Genomics of Secondarily Temperate Adaptation in the Only Non-Antarctic Icefish.</title>
        <authorList>
            <person name="Rivera-Colon A.G."/>
            <person name="Rayamajhi N."/>
            <person name="Minhas B.F."/>
            <person name="Madrigal G."/>
            <person name="Bilyk K.T."/>
            <person name="Yoon V."/>
            <person name="Hune M."/>
            <person name="Gregory S."/>
            <person name="Cheng C.H.C."/>
            <person name="Catchen J.M."/>
        </authorList>
    </citation>
    <scope>NUCLEOTIDE SEQUENCE [LARGE SCALE GENOMIC DNA]</scope>
    <source>
        <tissue evidence="2">White muscle</tissue>
    </source>
</reference>
<evidence type="ECO:0000256" key="1">
    <source>
        <dbReference type="SAM" id="SignalP"/>
    </source>
</evidence>
<keyword evidence="1" id="KW-0732">Signal</keyword>
<organism evidence="2 3">
    <name type="scientific">Champsocephalus gunnari</name>
    <name type="common">Mackerel icefish</name>
    <dbReference type="NCBI Taxonomy" id="52237"/>
    <lineage>
        <taxon>Eukaryota</taxon>
        <taxon>Metazoa</taxon>
        <taxon>Chordata</taxon>
        <taxon>Craniata</taxon>
        <taxon>Vertebrata</taxon>
        <taxon>Euteleostomi</taxon>
        <taxon>Actinopterygii</taxon>
        <taxon>Neopterygii</taxon>
        <taxon>Teleostei</taxon>
        <taxon>Neoteleostei</taxon>
        <taxon>Acanthomorphata</taxon>
        <taxon>Eupercaria</taxon>
        <taxon>Perciformes</taxon>
        <taxon>Notothenioidei</taxon>
        <taxon>Channichthyidae</taxon>
        <taxon>Champsocephalus</taxon>
    </lineage>
</organism>
<dbReference type="EMBL" id="JAURVH010001527">
    <property type="protein sequence ID" value="KAK5914613.1"/>
    <property type="molecule type" value="Genomic_DNA"/>
</dbReference>
<protein>
    <recommendedName>
        <fullName evidence="4">Secreted protein</fullName>
    </recommendedName>
</protein>
<accession>A0AAN8D652</accession>
<name>A0AAN8D652_CHAGU</name>
<comment type="caution">
    <text evidence="2">The sequence shown here is derived from an EMBL/GenBank/DDBJ whole genome shotgun (WGS) entry which is preliminary data.</text>
</comment>
<evidence type="ECO:0000313" key="3">
    <source>
        <dbReference type="Proteomes" id="UP001331515"/>
    </source>
</evidence>
<proteinExistence type="predicted"/>
<sequence length="101" mass="10768">MACIHLLHAASFALLAANASSDTTLTQGAMLAGPIRRLYQSLITASLNLPPSCFPLTPLLPLSPGEPRRSGHSLKSCLLPGDMCFDESPRQRELTAGYSVM</sequence>
<keyword evidence="3" id="KW-1185">Reference proteome</keyword>